<evidence type="ECO:0000256" key="2">
    <source>
        <dbReference type="SAM" id="Phobius"/>
    </source>
</evidence>
<feature type="region of interest" description="Disordered" evidence="1">
    <location>
        <begin position="2595"/>
        <end position="2681"/>
    </location>
</feature>
<feature type="compositionally biased region" description="Low complexity" evidence="1">
    <location>
        <begin position="2855"/>
        <end position="2869"/>
    </location>
</feature>
<evidence type="ECO:0000256" key="1">
    <source>
        <dbReference type="SAM" id="MobiDB-lite"/>
    </source>
</evidence>
<feature type="compositionally biased region" description="Acidic residues" evidence="1">
    <location>
        <begin position="1963"/>
        <end position="1974"/>
    </location>
</feature>
<keyword evidence="2" id="KW-0812">Transmembrane</keyword>
<keyword evidence="2" id="KW-0472">Membrane</keyword>
<feature type="compositionally biased region" description="Polar residues" evidence="1">
    <location>
        <begin position="1043"/>
        <end position="1056"/>
    </location>
</feature>
<feature type="region of interest" description="Disordered" evidence="1">
    <location>
        <begin position="1027"/>
        <end position="1107"/>
    </location>
</feature>
<sequence>MLLVESLYGLLNDPSSFGGVEHGLIYVAAVIAVFYLLSHIILFLIRLSTGMSIAGTGFLCLRRVSFSPHPHINCYIGKAGISIHRPTFTRPGWFTIYIKNFQITVDPKYYGESPAPKNPSEEGNRSSSDKKHIVKQGSFLFRLLRLCIKYGRYIDISAGDTVITLKNVASIVLGKVILRFDLRGMSLMDFSQFSGTLDRHSTISGEVPVFCELGIKQLYVNPVGEESKKSQKIFDHFYIEASVVVDTTTLDLKELALLCKFGTVNVPANKLINIFNSIQELRPTPAGPKSDRATAISTAKSAGRLLAVANKLIQITKEVELKIASVGVYKCPLSILKRKGGKTKSNGDEPSFAVSSKDISLNLSRLNPKNPAFRFFFKDGNTAHQAILTCSSLMLGLDHKAVQEELMFVPLITATSKTNIFSKTFEYVKDIYLELNDTILRANVNITTPSISLEPHHVGILLAAFSSSGSKRGHSHAKKEKSSAFSFNNLLPRASIKLTVDEPAIRLLVNEPKNRGEKIPYTKKSLPADLSGIGVLNCTKIFCDFVSKHTTDPDGKSVYNSKASLNVSAFEAWYESKLGERYDFLNSESLLFQVTTLIDPTISVSLSGQWGNVKVLAINSEIFYGLREVVYHIKSTETRARSPSVTSIESSTEAKKKNFFLKALPGWLNSFDFSIADVTVALAADEIERQFITSRGLKFNVQNLTLGYQRLEKVEELEGSRKLFYTIDGLSCTRIFDTFSQEQLNHKDIILDITHLSGHLKSLSDTVGPLAEINCNIPSVLVSWDVNTQYIISICMSLVLRSLMIDKTLKKSSSSKPRLEDFIDIKVKAGFVKAKTFLPNHQKLMLELNNFEFTKSRAKPVAFAAKFIRLYTKHPNIPNAWARLITSRRPSLVFKLDKHGKFSGGDDQIVFQSAGLRLNFVHQLVVYAIIDSLISALKASLTITKRALYNQPDYTIPVKERNKMPLIPRIRIKTRKFLWTVEDDLFESKLGLIFEIGLREQRDRIEREALFEKKLAAAKLEKEENLKKMAEKEKQHSDKNMKANGTSSANFNSNDQFLKIPDDRRSIKSTQSSGKSKHLGFRNFHTQMRSGPNHNRSRKKNNSEPQDHGYIVTEATDFGDDVAVSGEDARYRLKKYFSTNWIKEYKLAERNLKGSIQAQMQTNPANDTIKSEILTQERIVGYSPYPFLFYMELSSMDWLISKPVLSEDGLRDFLFDVGKGLPKSTTFSTLVPLYNVLQCSSVRLHFRDYPLPLLHFPELDLSQRGGLPAVQIKGLFVLAENYSAKKSSFRNVYVPLDPLASSLSSKHAYNDNPFILQLRKTVSSVKMYTDLQFDINTILPSRISWSVSTQPVIQTFMQTFDLLSKPPIDPSEKLGFWDKIRNVFHARLALRNTHGSIEVLFKGSRSPYALVGPGAGFVMAWKNNVELTVNGTKDPVKSLQELIVVTSDEYVIAVPDYTVQESEYLANSFTKTGGLFCQSKLDEKPTFQKVLMKFSSRVRWVGGLLFERKVSSDSNMRTYDFRPHYEVELSNPSFIEDLEHYDAYEGFRSEYLHLAIAVSSMANENGSQALGDEEFYNSIHLTPRLFSHIFQWWSLFDGALSLPMRSGKLFTTQSNTLAKPKKFGRHLFSVKYQLQLAPLFFSHTYVQKSYHTPHHHRSGKGENNASSNDSEVESTVMAPRGSNYNCVGLKAKIEKFSMDMHQRKSPEKSDSESGFRWKMGFNAGEIDLVGTDVRVVLAHFKDELSMSTTNTSDNSAETLRAPSIVSSSNSSQRGLSSHGKFNIHDDDLTWVDYDDYTELEGYVPSAAAAKVTISPLGYTPHWTYLRQTDLDIHYNDHNNCNNDALVSKDFVPFGNEPSHVCLIGGDILVDTQQTLIKERLDELQDQLRMNQDMVNSLSKDDPKVAVIEATITMINDRIQTVLQIQSRARDKVQTAIERSAQKISVAMNQNQHHHNETSHCEPDEINFDETNSDEDGSSFSGRFIIHSFQMKWNNTVRNTLMKYFSRVGERRAFSYILTQKAIKYLDDLVEKQLHQQQSQQNQQQNQHSGGNVALDLDGKVLENSIGTIFQSLRSSSSRINLRDDYSEESLDEKDEDEYAYKRYNEELKSTETIDNYWAEEEYLVKFVSPQVQLISEENPNMCVLLTTESIELKSIIIKDKQHSEDTDESQKVVETRYGAALQNAQFFVMSRDQIMFGPKDEELLRILFSNKNSYGTEPDTIWPPWLSVDCFYDSTPLKQTLVIERTSVFFSYVKPNSLRIQANKKNISSLSPASMRDSNNHQNLVKVDFPRVAVHCDSQQFFAMFTLVMDLLIYTEPAERERSERLDKVMLATDFSDLNNITDRINQLQNNVRNFQDIKMEFVTRLPTLSVMQLVELEKIEIEQNHALLELFVMMEAIRTGMERKAEEDDPTGQNSTTDSGFSSMADKFLKFSFGANQLILHVLDAQREPFLDIGLAEAAFNRIQGADGFNINSLQLGIMQAFNLVPGTTYPELFAPYTPSTPGPEKKKKRKKGNTFLGIPRDSKKPPSINDTDDEYDGETESNKSFVAVDWTMLDPIGGITIIENFDIDLKPIKLQVDSRTWDMLFEYLFPNDRDESPFNVRKHQGKKNTGNESESESDSDSDFDDQSIHTHAAPPQKPQMKRSATGSSLSSRLRKTTSFVVSNGGNGSNGSNGSNASADAAAARNKDEISIMLNRASNYMSLVHARLKPSTMCVSYKRSDTSIFNIHELVIDLPEISYRNKTWSNLDLVLRLKRDVTKLLLGNTGRVMGNVLFSSKEQSKASAAAAAAIAGSTGDGKLRQLTDYKELMAVSELVQYNTNDENASKSSVGFKRRLRSATNASLKKLQLSPSLTPVSGPAGVASAAVSPEPGSGKEQLLVPPAPPALATSPTPSPASSPSRFHLYHHHNNTTVTDSSETVVPPHDPTGAKKFFKKLLK</sequence>
<feature type="region of interest" description="Disordered" evidence="1">
    <location>
        <begin position="1950"/>
        <end position="1974"/>
    </location>
</feature>
<dbReference type="InterPro" id="IPR045167">
    <property type="entry name" value="Hobbit"/>
</dbReference>
<dbReference type="PANTHER" id="PTHR15678">
    <property type="entry name" value="ANTIGEN MLAA-22-RELATED"/>
    <property type="match status" value="1"/>
</dbReference>
<evidence type="ECO:0000259" key="5">
    <source>
        <dbReference type="SMART" id="SM01216"/>
    </source>
</evidence>
<feature type="compositionally biased region" description="Polar residues" evidence="1">
    <location>
        <begin position="1084"/>
        <end position="1094"/>
    </location>
</feature>
<feature type="transmembrane region" description="Helical" evidence="2">
    <location>
        <begin position="24"/>
        <end position="45"/>
    </location>
</feature>
<dbReference type="Proteomes" id="UP000242525">
    <property type="component" value="Unassembled WGS sequence"/>
</dbReference>
<feature type="domain" description="FMP27 SW motif-containing RBG unit" evidence="4">
    <location>
        <begin position="1128"/>
        <end position="1230"/>
    </location>
</feature>
<dbReference type="STRING" id="1173061.A0A0J9X517"/>
<reference evidence="6" key="1">
    <citation type="submission" date="2014-03" db="EMBL/GenBank/DDBJ databases">
        <authorList>
            <person name="Casaregola S."/>
        </authorList>
    </citation>
    <scope>NUCLEOTIDE SEQUENCE [LARGE SCALE GENOMIC DNA]</scope>
    <source>
        <strain evidence="6">CLIB 918</strain>
    </source>
</reference>
<dbReference type="OrthoDB" id="1562405at2759"/>
<feature type="compositionally biased region" description="Acidic residues" evidence="1">
    <location>
        <begin position="2532"/>
        <end position="2541"/>
    </location>
</feature>
<feature type="compositionally biased region" description="Acidic residues" evidence="1">
    <location>
        <begin position="2615"/>
        <end position="2627"/>
    </location>
</feature>
<feature type="region of interest" description="Disordered" evidence="1">
    <location>
        <begin position="1651"/>
        <end position="1677"/>
    </location>
</feature>
<dbReference type="SMART" id="SM01216">
    <property type="entry name" value="Fmp27_WPPW"/>
    <property type="match status" value="1"/>
</dbReference>
<dbReference type="InterPro" id="IPR019441">
    <property type="entry name" value="FMP27/BLTP2/Hobbit_GFWDK_RBG"/>
</dbReference>
<name>A0A0J9X517_GEOCN</name>
<evidence type="ECO:0000313" key="6">
    <source>
        <dbReference type="EMBL" id="CDO52290.1"/>
    </source>
</evidence>
<evidence type="ECO:0000259" key="4">
    <source>
        <dbReference type="SMART" id="SM01215"/>
    </source>
</evidence>
<feature type="domain" description="FMP27/BLTP2/Hobbit GFWDK motif-containing RBG unit" evidence="3">
    <location>
        <begin position="1248"/>
        <end position="1410"/>
    </location>
</feature>
<dbReference type="SMART" id="SM01214">
    <property type="entry name" value="Fmp27_GFWDK"/>
    <property type="match status" value="1"/>
</dbReference>
<dbReference type="EMBL" id="CCBN010000002">
    <property type="protein sequence ID" value="CDO52290.1"/>
    <property type="molecule type" value="Genomic_DNA"/>
</dbReference>
<feature type="compositionally biased region" description="Low complexity" evidence="1">
    <location>
        <begin position="2886"/>
        <end position="2900"/>
    </location>
</feature>
<organism evidence="6 7">
    <name type="scientific">Geotrichum candidum</name>
    <name type="common">Oospora lactis</name>
    <name type="synonym">Dipodascus geotrichum</name>
    <dbReference type="NCBI Taxonomy" id="1173061"/>
    <lineage>
        <taxon>Eukaryota</taxon>
        <taxon>Fungi</taxon>
        <taxon>Dikarya</taxon>
        <taxon>Ascomycota</taxon>
        <taxon>Saccharomycotina</taxon>
        <taxon>Dipodascomycetes</taxon>
        <taxon>Dipodascales</taxon>
        <taxon>Dipodascaceae</taxon>
        <taxon>Geotrichum</taxon>
    </lineage>
</organism>
<feature type="compositionally biased region" description="Basic and acidic residues" evidence="1">
    <location>
        <begin position="1953"/>
        <end position="1962"/>
    </location>
</feature>
<dbReference type="PANTHER" id="PTHR15678:SF6">
    <property type="entry name" value="BRIDGE-LIKE LIPID TRANSFER PROTEIN FAMILY MEMBER 2"/>
    <property type="match status" value="1"/>
</dbReference>
<accession>A0A0J9X517</accession>
<feature type="region of interest" description="Disordered" evidence="1">
    <location>
        <begin position="2850"/>
        <end position="2903"/>
    </location>
</feature>
<keyword evidence="2" id="KW-1133">Transmembrane helix</keyword>
<comment type="caution">
    <text evidence="6">The sequence shown here is derived from an EMBL/GenBank/DDBJ whole genome shotgun (WGS) entry which is preliminary data.</text>
</comment>
<gene>
    <name evidence="6" type="ORF">BN980_GECA02s08744g</name>
</gene>
<dbReference type="InterPro" id="IPR019415">
    <property type="entry name" value="FMP27_SW_RBG"/>
</dbReference>
<dbReference type="InterPro" id="IPR019449">
    <property type="entry name" value="FMP27_WPPW_RBG"/>
</dbReference>
<keyword evidence="7" id="KW-1185">Reference proteome</keyword>
<evidence type="ECO:0000259" key="3">
    <source>
        <dbReference type="SMART" id="SM01214"/>
    </source>
</evidence>
<dbReference type="SMART" id="SM01215">
    <property type="entry name" value="Fmp27_SW"/>
    <property type="match status" value="1"/>
</dbReference>
<dbReference type="Pfam" id="PF10344">
    <property type="entry name" value="Hobbit"/>
    <property type="match status" value="1"/>
</dbReference>
<feature type="region of interest" description="Disordered" evidence="1">
    <location>
        <begin position="2496"/>
        <end position="2542"/>
    </location>
</feature>
<proteinExistence type="predicted"/>
<feature type="compositionally biased region" description="Basic and acidic residues" evidence="1">
    <location>
        <begin position="1027"/>
        <end position="1041"/>
    </location>
</feature>
<evidence type="ECO:0000313" key="7">
    <source>
        <dbReference type="Proteomes" id="UP000242525"/>
    </source>
</evidence>
<protein>
    <submittedName>
        <fullName evidence="6">Uncharacterized protein</fullName>
    </submittedName>
</protein>
<feature type="domain" description="FMP27 WPPW motif-containing RBG unit" evidence="5">
    <location>
        <begin position="1688"/>
        <end position="2231"/>
    </location>
</feature>